<comment type="caution">
    <text evidence="1">The sequence shown here is derived from an EMBL/GenBank/DDBJ whole genome shotgun (WGS) entry which is preliminary data.</text>
</comment>
<gene>
    <name evidence="1" type="ORF">EAH86_11630</name>
</gene>
<name>A0A502CTQ5_9MICO</name>
<proteinExistence type="predicted"/>
<dbReference type="Proteomes" id="UP000317722">
    <property type="component" value="Unassembled WGS sequence"/>
</dbReference>
<organism evidence="1 2">
    <name type="scientific">Pedococcus bigeumensis</name>
    <dbReference type="NCBI Taxonomy" id="433644"/>
    <lineage>
        <taxon>Bacteria</taxon>
        <taxon>Bacillati</taxon>
        <taxon>Actinomycetota</taxon>
        <taxon>Actinomycetes</taxon>
        <taxon>Micrococcales</taxon>
        <taxon>Intrasporangiaceae</taxon>
        <taxon>Pedococcus</taxon>
    </lineage>
</organism>
<dbReference type="RefSeq" id="WP_140740868.1">
    <property type="nucleotide sequence ID" value="NZ_RCZM01000004.1"/>
</dbReference>
<reference evidence="1 2" key="1">
    <citation type="journal article" date="2019" name="Environ. Microbiol.">
        <title>Species interactions and distinct microbial communities in high Arctic permafrost affected cryosols are associated with the CH4 and CO2 gas fluxes.</title>
        <authorList>
            <person name="Altshuler I."/>
            <person name="Hamel J."/>
            <person name="Turney S."/>
            <person name="Magnuson E."/>
            <person name="Levesque R."/>
            <person name="Greer C."/>
            <person name="Whyte L.G."/>
        </authorList>
    </citation>
    <scope>NUCLEOTIDE SEQUENCE [LARGE SCALE GENOMIC DNA]</scope>
    <source>
        <strain evidence="1 2">S9.3A</strain>
    </source>
</reference>
<dbReference type="AlphaFoldDB" id="A0A502CTQ5"/>
<protein>
    <submittedName>
        <fullName evidence="1">Uncharacterized protein</fullName>
    </submittedName>
</protein>
<dbReference type="EMBL" id="RCZM01000004">
    <property type="protein sequence ID" value="TPG15900.1"/>
    <property type="molecule type" value="Genomic_DNA"/>
</dbReference>
<evidence type="ECO:0000313" key="1">
    <source>
        <dbReference type="EMBL" id="TPG15900.1"/>
    </source>
</evidence>
<sequence length="80" mass="7571">MTTTAAALRPLSASFAAPGAPSRGQRGHRLAAAALVLAALSIPVTGAGSALGATHAPAQAKVAAVADAVIGAVATGKHHV</sequence>
<keyword evidence="2" id="KW-1185">Reference proteome</keyword>
<accession>A0A502CTQ5</accession>
<evidence type="ECO:0000313" key="2">
    <source>
        <dbReference type="Proteomes" id="UP000317722"/>
    </source>
</evidence>